<reference evidence="3 4" key="1">
    <citation type="submission" date="2021-01" db="EMBL/GenBank/DDBJ databases">
        <title>Identification of strong promoters based on the transcriptome of Brevibacillus choshinensis.</title>
        <authorList>
            <person name="Yao D."/>
            <person name="Zhang K."/>
            <person name="Wu J."/>
        </authorList>
    </citation>
    <scope>NUCLEOTIDE SEQUENCE [LARGE SCALE GENOMIC DNA]</scope>
    <source>
        <strain evidence="3 4">HPD31-SP3</strain>
    </source>
</reference>
<sequence length="494" mass="54216">MGTLHHYLRDRAQQSPDVEALLAANARFTYQEWDDRTNQLAAFLLEEGVQKGDFVAILCKNDHPYPTILLAALKIGAVAIPLNWRLTAFELEGILQIARPKLLFYDEEFAEALTLAGELVGKLVPAGRGLEMADEYAAIFTRYPSTAPAEADITEEDIAVILFTSGTTGTPKGCMISHGCYDTYLHGSRPHAEHPTRFLAVHPLFHMSSTSLIFYNIHGGNTMILLADGEPVSILQTIESEKIEAMFAFPSVYAYLLEELNKKQWDVSSLKYVSTGGTKASAALIQRYLDLGIPMTQGYGSTEAAFVSGWHPIMGMESADSVGQPFKNVQVKIVSPDTGEEVPTGQVGEVIVKSPYLFKGYLNNPDATAKVLIDGWYQMGDAGRLDENGFLYISGRYKEMILVGGDNVYPIEVEDVIDHIDDVLEVAVVGISHETLGEIPRAFVVKKEGSPLGEADIVRICREKLAEYKVPEVVFVSSLPVNGLGKVMKHLLKG</sequence>
<dbReference type="Pfam" id="PF13193">
    <property type="entry name" value="AMP-binding_C"/>
    <property type="match status" value="1"/>
</dbReference>
<dbReference type="PANTHER" id="PTHR43767">
    <property type="entry name" value="LONG-CHAIN-FATTY-ACID--COA LIGASE"/>
    <property type="match status" value="1"/>
</dbReference>
<evidence type="ECO:0000313" key="4">
    <source>
        <dbReference type="Proteomes" id="UP000596248"/>
    </source>
</evidence>
<dbReference type="Gene3D" id="3.40.50.12780">
    <property type="entry name" value="N-terminal domain of ligase-like"/>
    <property type="match status" value="1"/>
</dbReference>
<dbReference type="Pfam" id="PF00501">
    <property type="entry name" value="AMP-binding"/>
    <property type="match status" value="1"/>
</dbReference>
<dbReference type="PROSITE" id="PS00455">
    <property type="entry name" value="AMP_BINDING"/>
    <property type="match status" value="1"/>
</dbReference>
<evidence type="ECO:0000259" key="2">
    <source>
        <dbReference type="Pfam" id="PF13193"/>
    </source>
</evidence>
<keyword evidence="3" id="KW-0436">Ligase</keyword>
<dbReference type="Gene3D" id="3.30.300.30">
    <property type="match status" value="1"/>
</dbReference>
<feature type="domain" description="AMP-binding enzyme C-terminal" evidence="2">
    <location>
        <begin position="412"/>
        <end position="486"/>
    </location>
</feature>
<dbReference type="InterPro" id="IPR042099">
    <property type="entry name" value="ANL_N_sf"/>
</dbReference>
<accession>A0ABX7FMS0</accession>
<dbReference type="GO" id="GO:0016874">
    <property type="term" value="F:ligase activity"/>
    <property type="evidence" value="ECO:0007669"/>
    <property type="project" value="UniProtKB-KW"/>
</dbReference>
<name>A0ABX7FMS0_BRECH</name>
<dbReference type="InterPro" id="IPR000873">
    <property type="entry name" value="AMP-dep_synth/lig_dom"/>
</dbReference>
<gene>
    <name evidence="3" type="ORF">JNE38_26520</name>
</gene>
<organism evidence="3 4">
    <name type="scientific">Brevibacillus choshinensis</name>
    <dbReference type="NCBI Taxonomy" id="54911"/>
    <lineage>
        <taxon>Bacteria</taxon>
        <taxon>Bacillati</taxon>
        <taxon>Bacillota</taxon>
        <taxon>Bacilli</taxon>
        <taxon>Bacillales</taxon>
        <taxon>Paenibacillaceae</taxon>
        <taxon>Brevibacillus</taxon>
    </lineage>
</organism>
<dbReference type="PANTHER" id="PTHR43767:SF1">
    <property type="entry name" value="NONRIBOSOMAL PEPTIDE SYNTHASE PES1 (EUROFUNG)-RELATED"/>
    <property type="match status" value="1"/>
</dbReference>
<dbReference type="InterPro" id="IPR050237">
    <property type="entry name" value="ATP-dep_AMP-bd_enzyme"/>
</dbReference>
<dbReference type="SUPFAM" id="SSF56801">
    <property type="entry name" value="Acetyl-CoA synthetase-like"/>
    <property type="match status" value="1"/>
</dbReference>
<dbReference type="Proteomes" id="UP000596248">
    <property type="component" value="Chromosome"/>
</dbReference>
<dbReference type="InterPro" id="IPR045851">
    <property type="entry name" value="AMP-bd_C_sf"/>
</dbReference>
<keyword evidence="4" id="KW-1185">Reference proteome</keyword>
<protein>
    <submittedName>
        <fullName evidence="3">Acyl--CoA ligase</fullName>
    </submittedName>
</protein>
<dbReference type="InterPro" id="IPR025110">
    <property type="entry name" value="AMP-bd_C"/>
</dbReference>
<feature type="domain" description="AMP-dependent synthetase/ligase" evidence="1">
    <location>
        <begin position="9"/>
        <end position="362"/>
    </location>
</feature>
<dbReference type="EMBL" id="CP069127">
    <property type="protein sequence ID" value="QRG66984.1"/>
    <property type="molecule type" value="Genomic_DNA"/>
</dbReference>
<dbReference type="RefSeq" id="WP_203354048.1">
    <property type="nucleotide sequence ID" value="NZ_CP069127.1"/>
</dbReference>
<dbReference type="InterPro" id="IPR020845">
    <property type="entry name" value="AMP-binding_CS"/>
</dbReference>
<proteinExistence type="predicted"/>
<evidence type="ECO:0000259" key="1">
    <source>
        <dbReference type="Pfam" id="PF00501"/>
    </source>
</evidence>
<evidence type="ECO:0000313" key="3">
    <source>
        <dbReference type="EMBL" id="QRG66984.1"/>
    </source>
</evidence>